<evidence type="ECO:0000313" key="2">
    <source>
        <dbReference type="Proteomes" id="UP001201449"/>
    </source>
</evidence>
<protein>
    <recommendedName>
        <fullName evidence="3">DUF4197 domain-containing protein</fullName>
    </recommendedName>
</protein>
<organism evidence="1 2">
    <name type="scientific">Mariniradius sediminis</name>
    <dbReference type="NCBI Taxonomy" id="2909237"/>
    <lineage>
        <taxon>Bacteria</taxon>
        <taxon>Pseudomonadati</taxon>
        <taxon>Bacteroidota</taxon>
        <taxon>Cytophagia</taxon>
        <taxon>Cytophagales</taxon>
        <taxon>Cyclobacteriaceae</taxon>
        <taxon>Mariniradius</taxon>
    </lineage>
</organism>
<evidence type="ECO:0008006" key="3">
    <source>
        <dbReference type="Google" id="ProtNLM"/>
    </source>
</evidence>
<comment type="caution">
    <text evidence="1">The sequence shown here is derived from an EMBL/GenBank/DDBJ whole genome shotgun (WGS) entry which is preliminary data.</text>
</comment>
<proteinExistence type="predicted"/>
<gene>
    <name evidence="1" type="ORF">L0U89_08330</name>
</gene>
<evidence type="ECO:0000313" key="1">
    <source>
        <dbReference type="EMBL" id="MCF1751074.1"/>
    </source>
</evidence>
<name>A0ABS9BSM7_9BACT</name>
<dbReference type="RefSeq" id="WP_234861111.1">
    <property type="nucleotide sequence ID" value="NZ_JAKEVZ010000005.1"/>
</dbReference>
<sequence length="130" mass="13894">MKKLFTLSVLIFLVAIFGVEAEAQKLKVPGVDLASQVLGILDKTDGLGLSADQTTKLKANNKSFVDDVFGVLNGNLSDDAKKSKFLDLKKIRQNFLMGLLGQSLLGKYNGSVNKLLGPLKSQLGPAALAF</sequence>
<accession>A0ABS9BSM7</accession>
<reference evidence="1 2" key="1">
    <citation type="submission" date="2022-01" db="EMBL/GenBank/DDBJ databases">
        <title>Mariniradius saccharolyticus sp. nov., isolated from sediment of a river.</title>
        <authorList>
            <person name="Liu H."/>
        </authorList>
    </citation>
    <scope>NUCLEOTIDE SEQUENCE [LARGE SCALE GENOMIC DNA]</scope>
    <source>
        <strain evidence="1 2">RY-2</strain>
    </source>
</reference>
<dbReference type="EMBL" id="JAKEVZ010000005">
    <property type="protein sequence ID" value="MCF1751074.1"/>
    <property type="molecule type" value="Genomic_DNA"/>
</dbReference>
<keyword evidence="2" id="KW-1185">Reference proteome</keyword>
<dbReference type="Proteomes" id="UP001201449">
    <property type="component" value="Unassembled WGS sequence"/>
</dbReference>